<dbReference type="Pfam" id="PF00743">
    <property type="entry name" value="FMO-like"/>
    <property type="match status" value="1"/>
</dbReference>
<dbReference type="Gene3D" id="3.50.50.60">
    <property type="entry name" value="FAD/NAD(P)-binding domain"/>
    <property type="match status" value="3"/>
</dbReference>
<dbReference type="InterPro" id="IPR036188">
    <property type="entry name" value="FAD/NAD-bd_sf"/>
</dbReference>
<dbReference type="InterPro" id="IPR020946">
    <property type="entry name" value="Flavin_mOase-like"/>
</dbReference>
<evidence type="ECO:0000256" key="1">
    <source>
        <dbReference type="ARBA" id="ARBA00010139"/>
    </source>
</evidence>
<keyword evidence="5" id="KW-0503">Monooxygenase</keyword>
<dbReference type="PANTHER" id="PTHR42877">
    <property type="entry name" value="L-ORNITHINE N(5)-MONOOXYGENASE-RELATED"/>
    <property type="match status" value="1"/>
</dbReference>
<dbReference type="PRINTS" id="PR00370">
    <property type="entry name" value="FMOXYGENASE"/>
</dbReference>
<proteinExistence type="inferred from homology"/>
<organism evidence="6 7">
    <name type="scientific">Orchesella dallaii</name>
    <dbReference type="NCBI Taxonomy" id="48710"/>
    <lineage>
        <taxon>Eukaryota</taxon>
        <taxon>Metazoa</taxon>
        <taxon>Ecdysozoa</taxon>
        <taxon>Arthropoda</taxon>
        <taxon>Hexapoda</taxon>
        <taxon>Collembola</taxon>
        <taxon>Entomobryomorpha</taxon>
        <taxon>Entomobryoidea</taxon>
        <taxon>Orchesellidae</taxon>
        <taxon>Orchesellinae</taxon>
        <taxon>Orchesella</taxon>
    </lineage>
</organism>
<reference evidence="6 7" key="1">
    <citation type="submission" date="2024-08" db="EMBL/GenBank/DDBJ databases">
        <authorList>
            <person name="Cucini C."/>
            <person name="Frati F."/>
        </authorList>
    </citation>
    <scope>NUCLEOTIDE SEQUENCE [LARGE SCALE GENOMIC DNA]</scope>
</reference>
<dbReference type="Proteomes" id="UP001642540">
    <property type="component" value="Unassembled WGS sequence"/>
</dbReference>
<keyword evidence="7" id="KW-1185">Reference proteome</keyword>
<dbReference type="InterPro" id="IPR000960">
    <property type="entry name" value="Flavin_mOase"/>
</dbReference>
<dbReference type="EMBL" id="CAXLJM020000068">
    <property type="protein sequence ID" value="CAL8123913.1"/>
    <property type="molecule type" value="Genomic_DNA"/>
</dbReference>
<comment type="similarity">
    <text evidence="5">Belongs to the FMO family.</text>
</comment>
<dbReference type="PANTHER" id="PTHR42877:SF4">
    <property type="entry name" value="FAD_NAD(P)-BINDING DOMAIN-CONTAINING PROTEIN-RELATED"/>
    <property type="match status" value="1"/>
</dbReference>
<name>A0ABP1RBN8_9HEXA</name>
<evidence type="ECO:0000313" key="7">
    <source>
        <dbReference type="Proteomes" id="UP001642540"/>
    </source>
</evidence>
<evidence type="ECO:0000256" key="2">
    <source>
        <dbReference type="ARBA" id="ARBA00022630"/>
    </source>
</evidence>
<gene>
    <name evidence="6" type="ORF">ODALV1_LOCUS20372</name>
</gene>
<comment type="similarity">
    <text evidence="1">Belongs to the FAD-binding monooxygenase family.</text>
</comment>
<evidence type="ECO:0000256" key="3">
    <source>
        <dbReference type="ARBA" id="ARBA00022827"/>
    </source>
</evidence>
<comment type="cofactor">
    <cofactor evidence="5">
        <name>FAD</name>
        <dbReference type="ChEBI" id="CHEBI:57692"/>
    </cofactor>
</comment>
<comment type="caution">
    <text evidence="6">The sequence shown here is derived from an EMBL/GenBank/DDBJ whole genome shotgun (WGS) entry which is preliminary data.</text>
</comment>
<sequence>MENSYLLSVMSLKMEITESSPSLTPKIAIVGAGFSGLCMAIKLKTELNLDTFTVFEGCEEVGGTWFVNTYPGCACDIPSHFYSFSFAPKYDWSHSFSPQPEILEYTKDVTRKFGIYPHIRFQTRVETLRWDEKNLKWRATVLDVKKQRVESHDFDIIINGTGKIRIPHYPTEFLDFKGPRIHSAEWDNSVDLTGKRVGIVGTGASAVQIITTIAEKVEHLTIFQRKAPFIIPRPQVEYSKSTNWAFQTLPGLYKLSRASIFWFLEVAYTMTHHNSLVNKSANQLAIWYRNSQLKDPELRKKATPNYTFACKRVILSETYYSTLTRPNVELITERINKVGGNKITTTDGKDIELDVLILATGYQPHDFFSPMRVYGQEGVDVLEEWKKDRPKGYMGISSHDMPNFYTLLGPYSALGHSSNLYTIECQVEWTIKAIKTMMDKGAKCMTVTKETETGFMKFIDEKIGHTVWGNDDCGSWYLDAKGQNTTLWPHHNVAYWNWCRKVDENMFEFK</sequence>
<dbReference type="SUPFAM" id="SSF51905">
    <property type="entry name" value="FAD/NAD(P)-binding domain"/>
    <property type="match status" value="1"/>
</dbReference>
<keyword evidence="3 5" id="KW-0274">FAD</keyword>
<keyword evidence="2 5" id="KW-0285">Flavoprotein</keyword>
<evidence type="ECO:0000313" key="6">
    <source>
        <dbReference type="EMBL" id="CAL8123913.1"/>
    </source>
</evidence>
<accession>A0ABP1RBN8</accession>
<keyword evidence="4 5" id="KW-0560">Oxidoreductase</keyword>
<dbReference type="EC" id="1.-.-.-" evidence="5"/>
<evidence type="ECO:0000256" key="5">
    <source>
        <dbReference type="RuleBase" id="RU361177"/>
    </source>
</evidence>
<protein>
    <recommendedName>
        <fullName evidence="5">Flavin-containing monooxygenase</fullName>
        <ecNumber evidence="5">1.-.-.-</ecNumber>
    </recommendedName>
</protein>
<dbReference type="InterPro" id="IPR051209">
    <property type="entry name" value="FAD-bind_Monooxygenase_sf"/>
</dbReference>
<evidence type="ECO:0000256" key="4">
    <source>
        <dbReference type="ARBA" id="ARBA00023002"/>
    </source>
</evidence>